<feature type="binding site" evidence="6">
    <location>
        <begin position="294"/>
        <end position="295"/>
    </location>
    <ligand>
        <name>substrate</name>
    </ligand>
</feature>
<dbReference type="GO" id="GO:0006145">
    <property type="term" value="P:purine nucleobase catabolic process"/>
    <property type="evidence" value="ECO:0007669"/>
    <property type="project" value="TreeGrafter"/>
</dbReference>
<organism evidence="8 9">
    <name type="scientific">Peptoclostridium litorale DSM 5388</name>
    <dbReference type="NCBI Taxonomy" id="1121324"/>
    <lineage>
        <taxon>Bacteria</taxon>
        <taxon>Bacillati</taxon>
        <taxon>Bacillota</taxon>
        <taxon>Clostridia</taxon>
        <taxon>Peptostreptococcales</taxon>
        <taxon>Peptoclostridiaceae</taxon>
        <taxon>Peptoclostridium</taxon>
    </lineage>
</organism>
<dbReference type="GO" id="GO:0008270">
    <property type="term" value="F:zinc ion binding"/>
    <property type="evidence" value="ECO:0007669"/>
    <property type="project" value="UniProtKB-UniRule"/>
</dbReference>
<dbReference type="GO" id="GO:0005737">
    <property type="term" value="C:cytoplasm"/>
    <property type="evidence" value="ECO:0007669"/>
    <property type="project" value="TreeGrafter"/>
</dbReference>
<keyword evidence="4 6" id="KW-0378">Hydrolase</keyword>
<evidence type="ECO:0000256" key="1">
    <source>
        <dbReference type="ARBA" id="ARBA00002368"/>
    </source>
</evidence>
<dbReference type="Pfam" id="PF01979">
    <property type="entry name" value="Amidohydro_1"/>
    <property type="match status" value="1"/>
</dbReference>
<dbReference type="SUPFAM" id="SSF51338">
    <property type="entry name" value="Composite domain of metallo-dependent hydrolases"/>
    <property type="match status" value="1"/>
</dbReference>
<dbReference type="OrthoDB" id="9765462at2"/>
<name>A0A069RGC1_PEPLI</name>
<dbReference type="InterPro" id="IPR011059">
    <property type="entry name" value="Metal-dep_hydrolase_composite"/>
</dbReference>
<keyword evidence="3 6" id="KW-0479">Metal-binding</keyword>
<dbReference type="eggNOG" id="COG0044">
    <property type="taxonomic scope" value="Bacteria"/>
</dbReference>
<evidence type="ECO:0000256" key="5">
    <source>
        <dbReference type="ARBA" id="ARBA00022975"/>
    </source>
</evidence>
<dbReference type="HAMAP" id="MF_00220_B">
    <property type="entry name" value="PyrC_classI_B"/>
    <property type="match status" value="1"/>
</dbReference>
<dbReference type="PROSITE" id="PS00482">
    <property type="entry name" value="DIHYDROOROTASE_1"/>
    <property type="match status" value="1"/>
</dbReference>
<dbReference type="Proteomes" id="UP000027946">
    <property type="component" value="Unassembled WGS sequence"/>
</dbReference>
<feature type="binding site" evidence="6">
    <location>
        <position position="149"/>
    </location>
    <ligand>
        <name>Zn(2+)</name>
        <dbReference type="ChEBI" id="CHEBI:29105"/>
        <label>1</label>
    </ligand>
</feature>
<dbReference type="PROSITE" id="PS00483">
    <property type="entry name" value="DIHYDROOROTASE_2"/>
    <property type="match status" value="1"/>
</dbReference>
<dbReference type="InterPro" id="IPR002195">
    <property type="entry name" value="Dihydroorotase_CS"/>
</dbReference>
<dbReference type="RefSeq" id="WP_038262606.1">
    <property type="nucleotide sequence ID" value="NZ_FSRH01000007.1"/>
</dbReference>
<comment type="caution">
    <text evidence="8">The sequence shown here is derived from an EMBL/GenBank/DDBJ whole genome shotgun (WGS) entry which is preliminary data.</text>
</comment>
<keyword evidence="9" id="KW-1185">Reference proteome</keyword>
<dbReference type="EMBL" id="JJMM01000005">
    <property type="protein sequence ID" value="KDR96061.1"/>
    <property type="molecule type" value="Genomic_DNA"/>
</dbReference>
<comment type="pathway">
    <text evidence="6">Pyrimidine metabolism; UMP biosynthesis via de novo pathway; (S)-dihydroorotate from bicarbonate: step 3/3.</text>
</comment>
<reference evidence="8 9" key="1">
    <citation type="submission" date="2014-03" db="EMBL/GenBank/DDBJ databases">
        <title>Genome sequence of Clostridium litorale W6, DSM 5388.</title>
        <authorList>
            <person name="Poehlein A."/>
            <person name="Jagirdar A."/>
            <person name="Khonsari B."/>
            <person name="Chibani C.M."/>
            <person name="Gutierrez Gutierrez D.A."/>
            <person name="Davydova E."/>
            <person name="Alghaithi H.S."/>
            <person name="Nair K.P."/>
            <person name="Dhamotharan K."/>
            <person name="Chandran L."/>
            <person name="G W."/>
            <person name="Daniel R."/>
        </authorList>
    </citation>
    <scope>NUCLEOTIDE SEQUENCE [LARGE SCALE GENOMIC DNA]</scope>
    <source>
        <strain evidence="8 9">W6</strain>
    </source>
</reference>
<dbReference type="InterPro" id="IPR050138">
    <property type="entry name" value="DHOase/Allantoinase_Hydrolase"/>
</dbReference>
<dbReference type="InterPro" id="IPR004722">
    <property type="entry name" value="DHOase"/>
</dbReference>
<comment type="caution">
    <text evidence="6">Lacks conserved residue(s) required for the propagation of feature annotation.</text>
</comment>
<feature type="active site" evidence="6">
    <location>
        <position position="280"/>
    </location>
</feature>
<feature type="domain" description="Amidohydrolase-related" evidence="7">
    <location>
        <begin position="49"/>
        <end position="392"/>
    </location>
</feature>
<feature type="binding site" evidence="6">
    <location>
        <position position="149"/>
    </location>
    <ligand>
        <name>Zn(2+)</name>
        <dbReference type="ChEBI" id="CHEBI:29105"/>
        <label>2</label>
    </ligand>
</feature>
<dbReference type="SUPFAM" id="SSF51556">
    <property type="entry name" value="Metallo-dependent hydrolases"/>
    <property type="match status" value="1"/>
</dbReference>
<feature type="binding site" evidence="6">
    <location>
        <position position="284"/>
    </location>
    <ligand>
        <name>substrate</name>
    </ligand>
</feature>
<feature type="binding site" evidence="6">
    <location>
        <position position="176"/>
    </location>
    <ligand>
        <name>Zn(2+)</name>
        <dbReference type="ChEBI" id="CHEBI:29105"/>
        <label>2</label>
    </ligand>
</feature>
<dbReference type="AlphaFoldDB" id="A0A069RGC1"/>
<evidence type="ECO:0000259" key="7">
    <source>
        <dbReference type="Pfam" id="PF01979"/>
    </source>
</evidence>
<feature type="binding site" evidence="6">
    <location>
        <position position="60"/>
    </location>
    <ligand>
        <name>Zn(2+)</name>
        <dbReference type="ChEBI" id="CHEBI:29105"/>
        <label>1</label>
    </ligand>
</feature>
<sequence>MELLIKNARIVDHSNDFTGCIYIREGKIESISSDINVEGCEVLDAKGLIIMPSFVDLHAHFREPGLTYKEDIETGSRAAVRGGYTAVHLMANTRPACSDMDTVRYVSEKAKEIGLVDAYQCVSITKDMKGVDTSHIEEITEPVKCISDDGYGVMDGSIMIDAMVKAKRKGIIVMSHAEDHGFSKANSRLSENVMTWRDIEIARLTGAHLHLCHVSTKEAMDYIIHAKNIGVDVTCEVTPHHIFATNDIDYKVHPPLREEADVEFLIECIKNGYVDAIATDHAPHTAEDKENGSPGISGIETSFSICYTSLVKSGKIDLSKLSQIMSKNPADILGIKKGRISVGYDADFVLVDTDASYSIDPADFESKGKNTPFAGRIVSGEIIRTIKGGKTVYKK</sequence>
<evidence type="ECO:0000256" key="3">
    <source>
        <dbReference type="ARBA" id="ARBA00022723"/>
    </source>
</evidence>
<proteinExistence type="inferred from homology"/>
<comment type="similarity">
    <text evidence="2 6">Belongs to the metallo-dependent hydrolases superfamily. DHOase family. Class I DHOase subfamily.</text>
</comment>
<feature type="binding site" evidence="6">
    <location>
        <position position="58"/>
    </location>
    <ligand>
        <name>Zn(2+)</name>
        <dbReference type="ChEBI" id="CHEBI:29105"/>
        <label>1</label>
    </ligand>
</feature>
<dbReference type="CDD" id="cd01317">
    <property type="entry name" value="DHOase_IIa"/>
    <property type="match status" value="1"/>
</dbReference>
<dbReference type="InterPro" id="IPR006680">
    <property type="entry name" value="Amidohydro-rel"/>
</dbReference>
<evidence type="ECO:0000313" key="9">
    <source>
        <dbReference type="Proteomes" id="UP000027946"/>
    </source>
</evidence>
<protein>
    <recommendedName>
        <fullName evidence="6">Dihydroorotase</fullName>
        <shortName evidence="6">DHOase</shortName>
        <ecNumber evidence="6">3.5.2.3</ecNumber>
    </recommendedName>
</protein>
<dbReference type="GO" id="GO:0044205">
    <property type="term" value="P:'de novo' UMP biosynthetic process"/>
    <property type="evidence" value="ECO:0007669"/>
    <property type="project" value="UniProtKB-UniRule"/>
</dbReference>
<dbReference type="EC" id="3.5.2.3" evidence="6"/>
<dbReference type="GO" id="GO:0004151">
    <property type="term" value="F:dihydroorotase activity"/>
    <property type="evidence" value="ECO:0007669"/>
    <property type="project" value="UniProtKB-UniRule"/>
</dbReference>
<dbReference type="PANTHER" id="PTHR43668">
    <property type="entry name" value="ALLANTOINASE"/>
    <property type="match status" value="1"/>
</dbReference>
<dbReference type="PANTHER" id="PTHR43668:SF2">
    <property type="entry name" value="ALLANTOINASE"/>
    <property type="match status" value="1"/>
</dbReference>
<feature type="binding site" evidence="6">
    <location>
        <begin position="60"/>
        <end position="62"/>
    </location>
    <ligand>
        <name>substrate</name>
    </ligand>
</feature>
<gene>
    <name evidence="6 8" type="primary">pyrC</name>
    <name evidence="8" type="ORF">CLIT_5c00730</name>
</gene>
<evidence type="ECO:0000256" key="4">
    <source>
        <dbReference type="ARBA" id="ARBA00022801"/>
    </source>
</evidence>
<comment type="catalytic activity">
    <reaction evidence="6">
        <text>(S)-dihydroorotate + H2O = N-carbamoyl-L-aspartate + H(+)</text>
        <dbReference type="Rhea" id="RHEA:24296"/>
        <dbReference type="ChEBI" id="CHEBI:15377"/>
        <dbReference type="ChEBI" id="CHEBI:15378"/>
        <dbReference type="ChEBI" id="CHEBI:30864"/>
        <dbReference type="ChEBI" id="CHEBI:32814"/>
        <dbReference type="EC" id="3.5.2.3"/>
    </reaction>
</comment>
<keyword evidence="6" id="KW-0862">Zinc</keyword>
<keyword evidence="5 6" id="KW-0665">Pyrimidine biosynthesis</keyword>
<evidence type="ECO:0000256" key="6">
    <source>
        <dbReference type="HAMAP-Rule" id="MF_00220"/>
    </source>
</evidence>
<dbReference type="UniPathway" id="UPA00070">
    <property type="reaction ID" value="UER00117"/>
</dbReference>
<dbReference type="InterPro" id="IPR032466">
    <property type="entry name" value="Metal_Hydrolase"/>
</dbReference>
<dbReference type="GO" id="GO:0004038">
    <property type="term" value="F:allantoinase activity"/>
    <property type="evidence" value="ECO:0007669"/>
    <property type="project" value="TreeGrafter"/>
</dbReference>
<feature type="binding site" evidence="6">
    <location>
        <position position="213"/>
    </location>
    <ligand>
        <name>Zn(2+)</name>
        <dbReference type="ChEBI" id="CHEBI:29105"/>
        <label>2</label>
    </ligand>
</feature>
<dbReference type="NCBIfam" id="TIGR00857">
    <property type="entry name" value="pyrC_multi"/>
    <property type="match status" value="1"/>
</dbReference>
<dbReference type="STRING" id="1121324.CLIT_5c00730"/>
<comment type="function">
    <text evidence="1 6">Catalyzes the reversible cyclization of carbamoyl aspartate to dihydroorotate.</text>
</comment>
<accession>A0A069RGC1</accession>
<feature type="binding site" evidence="6">
    <location>
        <position position="280"/>
    </location>
    <ligand>
        <name>Zn(2+)</name>
        <dbReference type="ChEBI" id="CHEBI:29105"/>
        <label>1</label>
    </ligand>
</feature>
<comment type="cofactor">
    <cofactor evidence="6">
        <name>Zn(2+)</name>
        <dbReference type="ChEBI" id="CHEBI:29105"/>
    </cofactor>
    <text evidence="6">Binds 2 Zn(2+) ions per subunit.</text>
</comment>
<evidence type="ECO:0000256" key="2">
    <source>
        <dbReference type="ARBA" id="ARBA00010286"/>
    </source>
</evidence>
<evidence type="ECO:0000313" key="8">
    <source>
        <dbReference type="EMBL" id="KDR96061.1"/>
    </source>
</evidence>
<dbReference type="Gene3D" id="3.20.20.140">
    <property type="entry name" value="Metal-dependent hydrolases"/>
    <property type="match status" value="1"/>
</dbReference>
<feature type="binding site" evidence="6">
    <location>
        <position position="92"/>
    </location>
    <ligand>
        <name>substrate</name>
    </ligand>
</feature>